<feature type="compositionally biased region" description="Low complexity" evidence="1">
    <location>
        <begin position="1"/>
        <end position="29"/>
    </location>
</feature>
<comment type="caution">
    <text evidence="2">The sequence shown here is derived from an EMBL/GenBank/DDBJ whole genome shotgun (WGS) entry which is preliminary data.</text>
</comment>
<dbReference type="RefSeq" id="WP_151423008.1">
    <property type="nucleotide sequence ID" value="NZ_WBJX01000001.1"/>
</dbReference>
<keyword evidence="3" id="KW-1185">Reference proteome</keyword>
<evidence type="ECO:0000313" key="3">
    <source>
        <dbReference type="Proteomes" id="UP000490386"/>
    </source>
</evidence>
<sequence length="117" mass="12609">MATATPRKTTPARTTRQKAAAAGAAVPQDRAQKAEAKQDTLEIVVDGIELTLDRDVLDDYEAVELMAVGLPTRMFDLICGDRQKEIRQALADENGRLRASVVGEFVNKVGEAVGQGK</sequence>
<proteinExistence type="predicted"/>
<protein>
    <submittedName>
        <fullName evidence="2">Uncharacterized protein</fullName>
    </submittedName>
</protein>
<name>A0A7J5B6V8_9MICO</name>
<gene>
    <name evidence="2" type="ORF">F8O03_06040</name>
</gene>
<dbReference type="Proteomes" id="UP000490386">
    <property type="component" value="Unassembled WGS sequence"/>
</dbReference>
<evidence type="ECO:0000313" key="2">
    <source>
        <dbReference type="EMBL" id="KAB1639867.1"/>
    </source>
</evidence>
<dbReference type="EMBL" id="WBJX01000001">
    <property type="protein sequence ID" value="KAB1639867.1"/>
    <property type="molecule type" value="Genomic_DNA"/>
</dbReference>
<organism evidence="2 3">
    <name type="scientific">Pseudoclavibacter terrae</name>
    <dbReference type="NCBI Taxonomy" id="1530195"/>
    <lineage>
        <taxon>Bacteria</taxon>
        <taxon>Bacillati</taxon>
        <taxon>Actinomycetota</taxon>
        <taxon>Actinomycetes</taxon>
        <taxon>Micrococcales</taxon>
        <taxon>Microbacteriaceae</taxon>
        <taxon>Pseudoclavibacter</taxon>
    </lineage>
</organism>
<feature type="region of interest" description="Disordered" evidence="1">
    <location>
        <begin position="1"/>
        <end position="37"/>
    </location>
</feature>
<accession>A0A7J5B6V8</accession>
<reference evidence="2 3" key="1">
    <citation type="submission" date="2019-09" db="EMBL/GenBank/DDBJ databases">
        <title>Phylogeny of genus Pseudoclavibacter and closely related genus.</title>
        <authorList>
            <person name="Li Y."/>
        </authorList>
    </citation>
    <scope>NUCLEOTIDE SEQUENCE [LARGE SCALE GENOMIC DNA]</scope>
    <source>
        <strain evidence="2 3">THG-MD12</strain>
    </source>
</reference>
<evidence type="ECO:0000256" key="1">
    <source>
        <dbReference type="SAM" id="MobiDB-lite"/>
    </source>
</evidence>
<dbReference type="AlphaFoldDB" id="A0A7J5B6V8"/>